<protein>
    <submittedName>
        <fullName evidence="2">Uncharacterized protein</fullName>
    </submittedName>
</protein>
<dbReference type="EMBL" id="NGFO01000001">
    <property type="protein sequence ID" value="OUC80923.1"/>
    <property type="molecule type" value="Genomic_DNA"/>
</dbReference>
<dbReference type="RefSeq" id="WP_086533436.1">
    <property type="nucleotide sequence ID" value="NZ_NGFO01000001.1"/>
</dbReference>
<keyword evidence="3" id="KW-1185">Reference proteome</keyword>
<dbReference type="AlphaFoldDB" id="A0A2C9ZJK6"/>
<gene>
    <name evidence="2" type="ORF">CA982_00745</name>
</gene>
<evidence type="ECO:0000313" key="3">
    <source>
        <dbReference type="Proteomes" id="UP000194632"/>
    </source>
</evidence>
<dbReference type="OrthoDB" id="4771441at2"/>
<evidence type="ECO:0000256" key="1">
    <source>
        <dbReference type="SAM" id="Coils"/>
    </source>
</evidence>
<sequence length="415" mass="45770">MVDSSSRGHRLMPARTSEQIREWCDRSAVPGERRELSDTAALLIASGYLTPGGRAIVVRRISTGRPMPSMSSGFGDLRRMQRAIVQIEHQLSSPVVPGVVGAVMRNRLNGLQRRREDARKQLVAAKGVFASGTRAIRRERRENVYLEIEERDRLFAGLLCTPTPNVNTSSYVRRAGTAAFDRIAGVVGQVAAKSGNSQAGQWADQFLSGVREAPGGASQAGAPRAAAFVDGYETLLFITGHYYDRILGNPAWRSDHFEVQRTQVNLHAEVAEIAADVIALRAVRIDLDRAKRNGGFDRTFAAQIDQRETTLRPVWSELIDRVQALGEVAHVVESAAVELQVLAEYNKAATLDDRIDALIARSGDREISVDNAKRLTEQVRSGEEQLRIYRDVLQGNIARISPAVPRELPARYEPS</sequence>
<dbReference type="STRING" id="417102.CA982_00745"/>
<name>A0A2C9ZJK6_9ACTN</name>
<reference evidence="2 3" key="1">
    <citation type="submission" date="2017-05" db="EMBL/GenBank/DDBJ databases">
        <title>Biotechnological potential of actinobacteria isolated from South African environments.</title>
        <authorList>
            <person name="Le Roes-Hill M."/>
            <person name="Prins A."/>
            <person name="Durrell K.A."/>
        </authorList>
    </citation>
    <scope>NUCLEOTIDE SEQUENCE [LARGE SCALE GENOMIC DNA]</scope>
    <source>
        <strain evidence="2">BS2</strain>
    </source>
</reference>
<keyword evidence="1" id="KW-0175">Coiled coil</keyword>
<feature type="coiled-coil region" evidence="1">
    <location>
        <begin position="101"/>
        <end position="128"/>
    </location>
</feature>
<accession>A0A2C9ZJK6</accession>
<dbReference type="Proteomes" id="UP000194632">
    <property type="component" value="Unassembled WGS sequence"/>
</dbReference>
<comment type="caution">
    <text evidence="2">The sequence shown here is derived from an EMBL/GenBank/DDBJ whole genome shotgun (WGS) entry which is preliminary data.</text>
</comment>
<proteinExistence type="predicted"/>
<organism evidence="2 3">
    <name type="scientific">Gordonia lacunae</name>
    <dbReference type="NCBI Taxonomy" id="417102"/>
    <lineage>
        <taxon>Bacteria</taxon>
        <taxon>Bacillati</taxon>
        <taxon>Actinomycetota</taxon>
        <taxon>Actinomycetes</taxon>
        <taxon>Mycobacteriales</taxon>
        <taxon>Gordoniaceae</taxon>
        <taxon>Gordonia</taxon>
    </lineage>
</organism>
<evidence type="ECO:0000313" key="2">
    <source>
        <dbReference type="EMBL" id="OUC80923.1"/>
    </source>
</evidence>